<reference evidence="1 2" key="1">
    <citation type="journal article" date="2021" name="BMC Genomics">
        <title>Datura genome reveals duplications of psychoactive alkaloid biosynthetic genes and high mutation rate following tissue culture.</title>
        <authorList>
            <person name="Rajewski A."/>
            <person name="Carter-House D."/>
            <person name="Stajich J."/>
            <person name="Litt A."/>
        </authorList>
    </citation>
    <scope>NUCLEOTIDE SEQUENCE [LARGE SCALE GENOMIC DNA]</scope>
    <source>
        <strain evidence="1">AR-01</strain>
    </source>
</reference>
<evidence type="ECO:0000313" key="1">
    <source>
        <dbReference type="EMBL" id="MCD9642786.1"/>
    </source>
</evidence>
<organism evidence="1 2">
    <name type="scientific">Datura stramonium</name>
    <name type="common">Jimsonweed</name>
    <name type="synonym">Common thornapple</name>
    <dbReference type="NCBI Taxonomy" id="4076"/>
    <lineage>
        <taxon>Eukaryota</taxon>
        <taxon>Viridiplantae</taxon>
        <taxon>Streptophyta</taxon>
        <taxon>Embryophyta</taxon>
        <taxon>Tracheophyta</taxon>
        <taxon>Spermatophyta</taxon>
        <taxon>Magnoliopsida</taxon>
        <taxon>eudicotyledons</taxon>
        <taxon>Gunneridae</taxon>
        <taxon>Pentapetalae</taxon>
        <taxon>asterids</taxon>
        <taxon>lamiids</taxon>
        <taxon>Solanales</taxon>
        <taxon>Solanaceae</taxon>
        <taxon>Solanoideae</taxon>
        <taxon>Datureae</taxon>
        <taxon>Datura</taxon>
    </lineage>
</organism>
<protein>
    <submittedName>
        <fullName evidence="1">Uncharacterized protein</fullName>
    </submittedName>
</protein>
<name>A0ABS8V7Y4_DATST</name>
<proteinExistence type="predicted"/>
<dbReference type="EMBL" id="JACEIK010003702">
    <property type="protein sequence ID" value="MCD9642786.1"/>
    <property type="molecule type" value="Genomic_DNA"/>
</dbReference>
<evidence type="ECO:0000313" key="2">
    <source>
        <dbReference type="Proteomes" id="UP000823775"/>
    </source>
</evidence>
<comment type="caution">
    <text evidence="1">The sequence shown here is derived from an EMBL/GenBank/DDBJ whole genome shotgun (WGS) entry which is preliminary data.</text>
</comment>
<keyword evidence="2" id="KW-1185">Reference proteome</keyword>
<dbReference type="Proteomes" id="UP000823775">
    <property type="component" value="Unassembled WGS sequence"/>
</dbReference>
<accession>A0ABS8V7Y4</accession>
<gene>
    <name evidence="1" type="ORF">HAX54_029798</name>
</gene>
<sequence length="236" mass="27513">MSFFSPDRYGQEPESTLLLKFKSSLQNATSSLGRPESIGAALQRKHFKLERIDLLQREIRRSPARIDGIIGESRHRHASQLTSLRTMGVMNKILKSIRRILMANNEFRERFRRRYWEFRSLSWNCRYKITSLMANTGIFQQDFQQTLQTIDLKVRYHPQLSSQSAQAPLQEIWAYVYTRSDKGKLYFVRRDREKFDLEDLLRAPAEVLGSGSFGSSYKAELPIGKPISCEEVLVNE</sequence>